<evidence type="ECO:0000313" key="1">
    <source>
        <dbReference type="EMBL" id="MDL5042614.1"/>
    </source>
</evidence>
<dbReference type="Proteomes" id="UP001529255">
    <property type="component" value="Unassembled WGS sequence"/>
</dbReference>
<protein>
    <submittedName>
        <fullName evidence="1">Uncharacterized protein</fullName>
    </submittedName>
</protein>
<organism evidence="1 2">
    <name type="scientific">Streptococcus raffinosi</name>
    <dbReference type="NCBI Taxonomy" id="3053355"/>
    <lineage>
        <taxon>Bacteria</taxon>
        <taxon>Bacillati</taxon>
        <taxon>Bacillota</taxon>
        <taxon>Bacilli</taxon>
        <taxon>Lactobacillales</taxon>
        <taxon>Streptococcaceae</taxon>
        <taxon>Streptococcus</taxon>
    </lineage>
</organism>
<proteinExistence type="predicted"/>
<name>A0ABT7LPP8_9STRE</name>
<accession>A0ABT7LPP8</accession>
<evidence type="ECO:0000313" key="2">
    <source>
        <dbReference type="Proteomes" id="UP001529255"/>
    </source>
</evidence>
<comment type="caution">
    <text evidence="1">The sequence shown here is derived from an EMBL/GenBank/DDBJ whole genome shotgun (WGS) entry which is preliminary data.</text>
</comment>
<sequence>MAENNEQLDAVLKKIKTTTTALGEALTKEDWEEAFNNAMLLKDYVKDEALQDLTGRELNQYHIPDIETELKKYWYFNGEMRKAVGALRKKGQKFVDFAN</sequence>
<reference evidence="1 2" key="1">
    <citation type="submission" date="2023-06" db="EMBL/GenBank/DDBJ databases">
        <title>A potential novel species of Streptococcus isolated from human milk sample.</title>
        <authorList>
            <person name="Nguyen H.V."/>
            <person name="Trinh A.T.V."/>
            <person name="Hoang A.T.L."/>
            <person name="Bui L.N.H."/>
            <person name="Tran Q.T.L."/>
            <person name="Trinh T."/>
        </authorList>
    </citation>
    <scope>NUCLEOTIDE SEQUENCE [LARGE SCALE GENOMIC DNA]</scope>
    <source>
        <strain evidence="1 2">VTCC 12812</strain>
    </source>
</reference>
<gene>
    <name evidence="1" type="ORF">QRD39_00620</name>
</gene>
<dbReference type="EMBL" id="JASUZV010000001">
    <property type="protein sequence ID" value="MDL5042614.1"/>
    <property type="molecule type" value="Genomic_DNA"/>
</dbReference>
<dbReference type="RefSeq" id="WP_285955287.1">
    <property type="nucleotide sequence ID" value="NZ_JASUZV010000001.1"/>
</dbReference>
<keyword evidence="2" id="KW-1185">Reference proteome</keyword>